<dbReference type="RefSeq" id="WP_141655553.1">
    <property type="nucleotide sequence ID" value="NZ_CP122369.1"/>
</dbReference>
<gene>
    <name evidence="2" type="ORF">PV399_39010</name>
    <name evidence="3" type="ORF">PV666_44280</name>
</gene>
<dbReference type="AlphaFoldDB" id="A0AAP6EKK3"/>
<evidence type="ECO:0000313" key="3">
    <source>
        <dbReference type="EMBL" id="MDX3024837.1"/>
    </source>
</evidence>
<evidence type="ECO:0000256" key="1">
    <source>
        <dbReference type="SAM" id="MobiDB-lite"/>
    </source>
</evidence>
<dbReference type="EMBL" id="JARAWC010000044">
    <property type="protein sequence ID" value="MDX2965661.1"/>
    <property type="molecule type" value="Genomic_DNA"/>
</dbReference>
<accession>A0AAP6EKK3</accession>
<name>A0AAP6EKK3_9ACTN</name>
<reference evidence="2 4" key="1">
    <citation type="journal article" date="2023" name="Microb. Genom.">
        <title>Mesoterricola silvestris gen. nov., sp. nov., Mesoterricola sediminis sp. nov., Geothrix oryzae sp. nov., Geothrix edaphica sp. nov., Geothrix rubra sp. nov., and Geothrix limicola sp. nov., six novel members of Acidobacteriota isolated from soils.</title>
        <authorList>
            <person name="Weisberg A.J."/>
            <person name="Pearce E."/>
            <person name="Kramer C.G."/>
            <person name="Chang J.H."/>
            <person name="Clarke C.R."/>
        </authorList>
    </citation>
    <scope>NUCLEOTIDE SEQUENCE</scope>
    <source>
        <strain evidence="3 4">NB05-1H</strain>
        <strain evidence="2">NRRL_B-16521</strain>
    </source>
</reference>
<proteinExistence type="predicted"/>
<evidence type="ECO:0000313" key="4">
    <source>
        <dbReference type="Proteomes" id="UP001272987"/>
    </source>
</evidence>
<sequence length="209" mass="22454">MPHPDDDCTLVVSRDTRSREITVYDGGQQAHGILQQAGFEPVFGTDGTRYRLPAGRQPDEENLVARKVAVALRADGHRVLCNPCFEPDVVVSRPASAGLSVAALADRIREATTADDVAGFLTELTASDGGVLATLDGIVTAVAEFHDTLGDPADRYIAERLRHVAAEHLRPVRTELSHARDQLAERRAPDSGRPARTPAPAAPAARRAR</sequence>
<dbReference type="Proteomes" id="UP001282288">
    <property type="component" value="Unassembled WGS sequence"/>
</dbReference>
<evidence type="ECO:0000313" key="2">
    <source>
        <dbReference type="EMBL" id="MDX2965661.1"/>
    </source>
</evidence>
<comment type="caution">
    <text evidence="2">The sequence shown here is derived from an EMBL/GenBank/DDBJ whole genome shotgun (WGS) entry which is preliminary data.</text>
</comment>
<protein>
    <submittedName>
        <fullName evidence="2">Uncharacterized protein</fullName>
    </submittedName>
</protein>
<organism evidence="2 5">
    <name type="scientific">Streptomyces acidiscabies</name>
    <dbReference type="NCBI Taxonomy" id="42234"/>
    <lineage>
        <taxon>Bacteria</taxon>
        <taxon>Bacillati</taxon>
        <taxon>Actinomycetota</taxon>
        <taxon>Actinomycetes</taxon>
        <taxon>Kitasatosporales</taxon>
        <taxon>Streptomycetaceae</taxon>
        <taxon>Streptomyces</taxon>
    </lineage>
</organism>
<dbReference type="EMBL" id="JARAWP010000039">
    <property type="protein sequence ID" value="MDX3024837.1"/>
    <property type="molecule type" value="Genomic_DNA"/>
</dbReference>
<feature type="compositionally biased region" description="Basic and acidic residues" evidence="1">
    <location>
        <begin position="172"/>
        <end position="190"/>
    </location>
</feature>
<feature type="region of interest" description="Disordered" evidence="1">
    <location>
        <begin position="172"/>
        <end position="209"/>
    </location>
</feature>
<dbReference type="GeneID" id="69812417"/>
<feature type="compositionally biased region" description="Low complexity" evidence="1">
    <location>
        <begin position="194"/>
        <end position="209"/>
    </location>
</feature>
<evidence type="ECO:0000313" key="5">
    <source>
        <dbReference type="Proteomes" id="UP001282288"/>
    </source>
</evidence>
<dbReference type="Proteomes" id="UP001272987">
    <property type="component" value="Unassembled WGS sequence"/>
</dbReference>
<keyword evidence="4" id="KW-1185">Reference proteome</keyword>